<dbReference type="RefSeq" id="WP_113034739.1">
    <property type="nucleotide sequence ID" value="NZ_QMFB01000023.1"/>
</dbReference>
<organism evidence="2 3">
    <name type="scientific">Paenibacillus contaminans</name>
    <dbReference type="NCBI Taxonomy" id="450362"/>
    <lineage>
        <taxon>Bacteria</taxon>
        <taxon>Bacillati</taxon>
        <taxon>Bacillota</taxon>
        <taxon>Bacilli</taxon>
        <taxon>Bacillales</taxon>
        <taxon>Paenibacillaceae</taxon>
        <taxon>Paenibacillus</taxon>
    </lineage>
</organism>
<dbReference type="PROSITE" id="PS51186">
    <property type="entry name" value="GNAT"/>
    <property type="match status" value="1"/>
</dbReference>
<dbReference type="OrthoDB" id="4228396at2"/>
<name>A0A329M6W9_9BACL</name>
<evidence type="ECO:0000313" key="2">
    <source>
        <dbReference type="EMBL" id="RAV15621.1"/>
    </source>
</evidence>
<sequence>MEKNGHGLTDNPVIRLGRLHQCTFEQALVLRQRGFEGYHDEMRKHYPNFPQATAPSPGALDRLLDDFGTEGIRPELSIVVYVNDMPVGFVFIAIKTVDGKKLAWNGGTGVFSEYRGYGLAKLMMQEAQRVILEQEVDRAVLEVVVKNKSAITAYEKGGFRIVDRIVGMKRDEALRAPFLRGNVPEVICLQYGMPADVARLPFYRDKVAWGCMWHYLKRGESLIAFDAQGKAVAYALFQRSRKTDGQLQAVVLCQCEVSPERSDREVIFRFLLSELFGPYDMPCDRIIENMSMANPEPIRALEEAGFTLNYEQYLMLLEKEED</sequence>
<dbReference type="InterPro" id="IPR000182">
    <property type="entry name" value="GNAT_dom"/>
</dbReference>
<protein>
    <recommendedName>
        <fullName evidence="1">N-acetyltransferase domain-containing protein</fullName>
    </recommendedName>
</protein>
<dbReference type="Gene3D" id="3.40.630.30">
    <property type="match status" value="1"/>
</dbReference>
<dbReference type="Pfam" id="PF00583">
    <property type="entry name" value="Acetyltransf_1"/>
    <property type="match status" value="1"/>
</dbReference>
<dbReference type="AlphaFoldDB" id="A0A329M6W9"/>
<dbReference type="Proteomes" id="UP000250369">
    <property type="component" value="Unassembled WGS sequence"/>
</dbReference>
<reference evidence="2 3" key="1">
    <citation type="journal article" date="2009" name="Int. J. Syst. Evol. Microbiol.">
        <title>Paenibacillus contaminans sp. nov., isolated from a contaminated laboratory plate.</title>
        <authorList>
            <person name="Chou J.H."/>
            <person name="Lee J.H."/>
            <person name="Lin M.C."/>
            <person name="Chang P.S."/>
            <person name="Arun A.B."/>
            <person name="Young C.C."/>
            <person name="Chen W.M."/>
        </authorList>
    </citation>
    <scope>NUCLEOTIDE SEQUENCE [LARGE SCALE GENOMIC DNA]</scope>
    <source>
        <strain evidence="2 3">CKOBP-6</strain>
    </source>
</reference>
<evidence type="ECO:0000313" key="3">
    <source>
        <dbReference type="Proteomes" id="UP000250369"/>
    </source>
</evidence>
<keyword evidence="3" id="KW-1185">Reference proteome</keyword>
<dbReference type="EMBL" id="QMFB01000023">
    <property type="protein sequence ID" value="RAV15621.1"/>
    <property type="molecule type" value="Genomic_DNA"/>
</dbReference>
<feature type="domain" description="N-acetyltransferase" evidence="1">
    <location>
        <begin position="14"/>
        <end position="181"/>
    </location>
</feature>
<comment type="caution">
    <text evidence="2">The sequence shown here is derived from an EMBL/GenBank/DDBJ whole genome shotgun (WGS) entry which is preliminary data.</text>
</comment>
<accession>A0A329M6W9</accession>
<proteinExistence type="predicted"/>
<evidence type="ECO:0000259" key="1">
    <source>
        <dbReference type="PROSITE" id="PS51186"/>
    </source>
</evidence>
<dbReference type="InterPro" id="IPR016181">
    <property type="entry name" value="Acyl_CoA_acyltransferase"/>
</dbReference>
<dbReference type="GO" id="GO:0016747">
    <property type="term" value="F:acyltransferase activity, transferring groups other than amino-acyl groups"/>
    <property type="evidence" value="ECO:0007669"/>
    <property type="project" value="InterPro"/>
</dbReference>
<dbReference type="SUPFAM" id="SSF55729">
    <property type="entry name" value="Acyl-CoA N-acyltransferases (Nat)"/>
    <property type="match status" value="1"/>
</dbReference>
<dbReference type="CDD" id="cd04301">
    <property type="entry name" value="NAT_SF"/>
    <property type="match status" value="1"/>
</dbReference>
<gene>
    <name evidence="2" type="ORF">DQG23_30060</name>
</gene>